<keyword evidence="1" id="KW-0678">Repressor</keyword>
<keyword evidence="2" id="KW-0805">Transcription regulation</keyword>
<dbReference type="Gene3D" id="1.10.357.10">
    <property type="entry name" value="Tetracycline Repressor, domain 2"/>
    <property type="match status" value="1"/>
</dbReference>
<evidence type="ECO:0000256" key="1">
    <source>
        <dbReference type="ARBA" id="ARBA00022491"/>
    </source>
</evidence>
<evidence type="ECO:0000313" key="7">
    <source>
        <dbReference type="EMBL" id="MFC3491480.1"/>
    </source>
</evidence>
<accession>A0ABV7PSN6</accession>
<evidence type="ECO:0000256" key="3">
    <source>
        <dbReference type="ARBA" id="ARBA00023125"/>
    </source>
</evidence>
<dbReference type="PANTHER" id="PTHR30055:SF151">
    <property type="entry name" value="TRANSCRIPTIONAL REGULATORY PROTEIN"/>
    <property type="match status" value="1"/>
</dbReference>
<dbReference type="RefSeq" id="WP_387970345.1">
    <property type="nucleotide sequence ID" value="NZ_JBHRWO010000004.1"/>
</dbReference>
<dbReference type="Proteomes" id="UP001595712">
    <property type="component" value="Unassembled WGS sequence"/>
</dbReference>
<keyword evidence="4" id="KW-0804">Transcription</keyword>
<dbReference type="PROSITE" id="PS50977">
    <property type="entry name" value="HTH_TETR_2"/>
    <property type="match status" value="1"/>
</dbReference>
<dbReference type="PANTHER" id="PTHR30055">
    <property type="entry name" value="HTH-TYPE TRANSCRIPTIONAL REGULATOR RUTR"/>
    <property type="match status" value="1"/>
</dbReference>
<dbReference type="InterPro" id="IPR050109">
    <property type="entry name" value="HTH-type_TetR-like_transc_reg"/>
</dbReference>
<dbReference type="InterPro" id="IPR004111">
    <property type="entry name" value="Repressor_TetR_C"/>
</dbReference>
<dbReference type="InterPro" id="IPR009057">
    <property type="entry name" value="Homeodomain-like_sf"/>
</dbReference>
<name>A0ABV7PSN6_9ACTN</name>
<dbReference type="InterPro" id="IPR003012">
    <property type="entry name" value="Tet_transcr_reg_TetR"/>
</dbReference>
<evidence type="ECO:0000256" key="2">
    <source>
        <dbReference type="ARBA" id="ARBA00023015"/>
    </source>
</evidence>
<dbReference type="PRINTS" id="PR00455">
    <property type="entry name" value="HTHTETR"/>
</dbReference>
<organism evidence="7 8">
    <name type="scientific">Glycomyces rhizosphaerae</name>
    <dbReference type="NCBI Taxonomy" id="2054422"/>
    <lineage>
        <taxon>Bacteria</taxon>
        <taxon>Bacillati</taxon>
        <taxon>Actinomycetota</taxon>
        <taxon>Actinomycetes</taxon>
        <taxon>Glycomycetales</taxon>
        <taxon>Glycomycetaceae</taxon>
        <taxon>Glycomyces</taxon>
    </lineage>
</organism>
<comment type="caution">
    <text evidence="7">The sequence shown here is derived from an EMBL/GenBank/DDBJ whole genome shotgun (WGS) entry which is preliminary data.</text>
</comment>
<evidence type="ECO:0000256" key="4">
    <source>
        <dbReference type="ARBA" id="ARBA00023163"/>
    </source>
</evidence>
<dbReference type="InterPro" id="IPR001647">
    <property type="entry name" value="HTH_TetR"/>
</dbReference>
<dbReference type="Gene3D" id="1.10.10.60">
    <property type="entry name" value="Homeodomain-like"/>
    <property type="match status" value="1"/>
</dbReference>
<dbReference type="SUPFAM" id="SSF46689">
    <property type="entry name" value="Homeodomain-like"/>
    <property type="match status" value="1"/>
</dbReference>
<keyword evidence="3 5" id="KW-0238">DNA-binding</keyword>
<feature type="domain" description="HTH tetR-type" evidence="6">
    <location>
        <begin position="15"/>
        <end position="75"/>
    </location>
</feature>
<keyword evidence="8" id="KW-1185">Reference proteome</keyword>
<dbReference type="Pfam" id="PF02909">
    <property type="entry name" value="TetR_C_1"/>
    <property type="match status" value="1"/>
</dbReference>
<dbReference type="EMBL" id="JBHRWO010000004">
    <property type="protein sequence ID" value="MFC3491480.1"/>
    <property type="molecule type" value="Genomic_DNA"/>
</dbReference>
<sequence length="229" mass="24525">MAGTRAGSGAGSQVGLSRERVLRGAVAIADERGLAALTMRSLAESLGVEAMSLYHHVANKEAVLDGLVEIVMAEIEQAVAGLDAPEPEDDWKTAMRMRVLAAREVLVRHPWAPSVFETRTGTSLAVARYFDGVLGLMRRGGFSYELGHRALHALGSRALGFSQELFEPDAVEASEEAVAAMAEHVPHLVAMIADASHDGALLGWCDYQAEFEFGLDLILDGLERLRAGS</sequence>
<dbReference type="InterPro" id="IPR036271">
    <property type="entry name" value="Tet_transcr_reg_TetR-rel_C_sf"/>
</dbReference>
<gene>
    <name evidence="7" type="ORF">ACFO8M_03135</name>
</gene>
<evidence type="ECO:0000256" key="5">
    <source>
        <dbReference type="PROSITE-ProRule" id="PRU00335"/>
    </source>
</evidence>
<dbReference type="Pfam" id="PF00440">
    <property type="entry name" value="TetR_N"/>
    <property type="match status" value="1"/>
</dbReference>
<reference evidence="8" key="1">
    <citation type="journal article" date="2019" name="Int. J. Syst. Evol. Microbiol.">
        <title>The Global Catalogue of Microorganisms (GCM) 10K type strain sequencing project: providing services to taxonomists for standard genome sequencing and annotation.</title>
        <authorList>
            <consortium name="The Broad Institute Genomics Platform"/>
            <consortium name="The Broad Institute Genome Sequencing Center for Infectious Disease"/>
            <person name="Wu L."/>
            <person name="Ma J."/>
        </authorList>
    </citation>
    <scope>NUCLEOTIDE SEQUENCE [LARGE SCALE GENOMIC DNA]</scope>
    <source>
        <strain evidence="8">CGMCC 4.7396</strain>
    </source>
</reference>
<feature type="DNA-binding region" description="H-T-H motif" evidence="5">
    <location>
        <begin position="38"/>
        <end position="57"/>
    </location>
</feature>
<dbReference type="SUPFAM" id="SSF48498">
    <property type="entry name" value="Tetracyclin repressor-like, C-terminal domain"/>
    <property type="match status" value="1"/>
</dbReference>
<evidence type="ECO:0000313" key="8">
    <source>
        <dbReference type="Proteomes" id="UP001595712"/>
    </source>
</evidence>
<proteinExistence type="predicted"/>
<protein>
    <submittedName>
        <fullName evidence="7">TetR/AcrR family transcriptional regulator C-terminal domain-containing protein</fullName>
    </submittedName>
</protein>
<evidence type="ECO:0000259" key="6">
    <source>
        <dbReference type="PROSITE" id="PS50977"/>
    </source>
</evidence>
<dbReference type="PRINTS" id="PR00400">
    <property type="entry name" value="TETREPRESSOR"/>
</dbReference>